<comment type="caution">
    <text evidence="7">The sequence shown here is derived from an EMBL/GenBank/DDBJ whole genome shotgun (WGS) entry which is preliminary data.</text>
</comment>
<gene>
    <name evidence="7" type="ORF">UPYG_G00213600</name>
</gene>
<feature type="compositionally biased region" description="Basic and acidic residues" evidence="5">
    <location>
        <begin position="1018"/>
        <end position="1038"/>
    </location>
</feature>
<feature type="compositionally biased region" description="Basic and acidic residues" evidence="5">
    <location>
        <begin position="661"/>
        <end position="674"/>
    </location>
</feature>
<dbReference type="Gene3D" id="6.10.250.2670">
    <property type="match status" value="1"/>
</dbReference>
<evidence type="ECO:0000256" key="4">
    <source>
        <dbReference type="ARBA" id="ARBA00023242"/>
    </source>
</evidence>
<dbReference type="Proteomes" id="UP001557470">
    <property type="component" value="Unassembled WGS sequence"/>
</dbReference>
<feature type="compositionally biased region" description="Low complexity" evidence="5">
    <location>
        <begin position="232"/>
        <end position="243"/>
    </location>
</feature>
<evidence type="ECO:0000256" key="1">
    <source>
        <dbReference type="ARBA" id="ARBA00004123"/>
    </source>
</evidence>
<dbReference type="InterPro" id="IPR043639">
    <property type="entry name" value="AF4_int"/>
</dbReference>
<feature type="compositionally biased region" description="Low complexity" evidence="5">
    <location>
        <begin position="493"/>
        <end position="509"/>
    </location>
</feature>
<dbReference type="Pfam" id="PF18875">
    <property type="entry name" value="AF4_int"/>
    <property type="match status" value="1"/>
</dbReference>
<dbReference type="PANTHER" id="PTHR10528">
    <property type="entry name" value="AF4/FMR2 FAMILY MEMBER"/>
    <property type="match status" value="1"/>
</dbReference>
<feature type="region of interest" description="Disordered" evidence="5">
    <location>
        <begin position="857"/>
        <end position="913"/>
    </location>
</feature>
<keyword evidence="8" id="KW-1185">Reference proteome</keyword>
<feature type="compositionally biased region" description="Low complexity" evidence="5">
    <location>
        <begin position="157"/>
        <end position="166"/>
    </location>
</feature>
<evidence type="ECO:0000256" key="5">
    <source>
        <dbReference type="SAM" id="MobiDB-lite"/>
    </source>
</evidence>
<feature type="compositionally biased region" description="Low complexity" evidence="5">
    <location>
        <begin position="1222"/>
        <end position="1237"/>
    </location>
</feature>
<feature type="compositionally biased region" description="Basic and acidic residues" evidence="5">
    <location>
        <begin position="608"/>
        <end position="623"/>
    </location>
</feature>
<feature type="compositionally biased region" description="Polar residues" evidence="5">
    <location>
        <begin position="289"/>
        <end position="305"/>
    </location>
</feature>
<dbReference type="Pfam" id="PF05110">
    <property type="entry name" value="AF-4"/>
    <property type="match status" value="1"/>
</dbReference>
<sequence length="1328" mass="144440">MDLFEFDFFRDWELEQQCHYEQDRNALKKREWERRTQEVQQDEDLFSSGFNLFGEPYKIEAPSLSTLGGTTNQNKTNKGDALANRVQNTLGNYDEMKELLTSHSNQSHLVGIPKNSVPQTPGPVEKQDQPSSFAEGGHRGSSRAGHHTTSMPPPPSSSSLTSSTLPHGHQSSKKSRPSDWCRGAHSSNSSSQGMGAPDCSRGKHSSNHEQQPQRDKELFSSPGNIVGHKGDSSSSPASTTSTVSRRHGGGQQQASKAPSAAEHCGYKDSSAHVKSPSEPDPGSHGSGSPVASTSLVPSGLSTPTFPQGLHVKPSTIQQQKPTAYVRPMDGQDQVPLDSPDLKPPLEVGDVDYSNPAFGPGITSSKSKLPKLTLTQAGEVSLSNDSSCVEEILREMTHSWPPPLTAIHTPGKAEHTKFPIPSKESQHLPSGFTGQKRCNVPGNKPATKSVPQKSMLEDDLKISSDEEDTNQQATEKSKPRSTPLSVPVAASRTSDPGHSSGASGSSSESESSSESDTDSESSSSDSECNRPSRIATPEPEPPSTNKWQLDKWLNKVTPHNKALISTQPASESHGLNNSHPDNSQQVPESQGQATGKSKTGPTAVLAQTDPKERALLSPIREKVKPKTGQKISEGKGSKVKSPALVVVEPAPARRSTGKKQPKKVERTSSLEEHSSWSKPVNPPVSTTPKEKDLPPLLEPAKSRLKGPSGKTAPRKEPRSITPAPPPPAPVLDKRKHRGPSKIVPKSKEFIETESSSSECHSEPEELVKIPNPPCPAPSSMHAVKADKECNILSVSSLTSTCSTSISIPDPGVVGDLLEDSRFSHIPATKNQLLSPLRDYDVIKSLWVKIELSFLSRIPGQERPDRPPVKVESRDASAKHKQQSPAALQSAPVEKPHSKAKRKHKSDNCDAVGGSKKLRLEKDMVLPPCISPIHNHKNVSTKDSLRKQPRKREEKQELLPPLLSPLSDEPPSCQRRTSECSAFNQEGGAGSAPSTLLLPTLSCSLPPYSTSSSSSHKNRSKGENKSFSHYKTSSEEDTHSKPSNSFHGNGQSDSDVWSNPSSLSMDHMEASRPKLTFNNTVHNADYYMQEAKKLKHKADALMDKFGKAVNYADGALSFIECGNAMERDPLEAKSPYTMYSETVELIRYAMRLKNFTGHSATVAEKKLAVLCNRCLSLLYLRMFKLKKDHAVKYSRSLMEYFKNSAKSSQAPSPWEANGKGTGTPSPLSLSPSPVSSVSSNTGLTASGPSGNVAIPQRIHHMAASHVNITNNILRSYEHWDTAEKLATESQDFFQELDSMMEPLSQHSSMTELVRYIRQGLHWLRIEAHLL</sequence>
<proteinExistence type="inferred from homology"/>
<reference evidence="7 8" key="1">
    <citation type="submission" date="2024-06" db="EMBL/GenBank/DDBJ databases">
        <authorList>
            <person name="Pan Q."/>
            <person name="Wen M."/>
            <person name="Jouanno E."/>
            <person name="Zahm M."/>
            <person name="Klopp C."/>
            <person name="Cabau C."/>
            <person name="Louis A."/>
            <person name="Berthelot C."/>
            <person name="Parey E."/>
            <person name="Roest Crollius H."/>
            <person name="Montfort J."/>
            <person name="Robinson-Rechavi M."/>
            <person name="Bouchez O."/>
            <person name="Lampietro C."/>
            <person name="Lopez Roques C."/>
            <person name="Donnadieu C."/>
            <person name="Postlethwait J."/>
            <person name="Bobe J."/>
            <person name="Verreycken H."/>
            <person name="Guiguen Y."/>
        </authorList>
    </citation>
    <scope>NUCLEOTIDE SEQUENCE [LARGE SCALE GENOMIC DNA]</scope>
    <source>
        <strain evidence="7">Up_M1</strain>
        <tissue evidence="7">Testis</tissue>
    </source>
</reference>
<feature type="compositionally biased region" description="Basic and acidic residues" evidence="5">
    <location>
        <begin position="858"/>
        <end position="876"/>
    </location>
</feature>
<feature type="region of interest" description="Disordered" evidence="5">
    <location>
        <begin position="1005"/>
        <end position="1063"/>
    </location>
</feature>
<feature type="region of interest" description="Disordered" evidence="5">
    <location>
        <begin position="399"/>
        <end position="739"/>
    </location>
</feature>
<dbReference type="GO" id="GO:0005634">
    <property type="term" value="C:nucleus"/>
    <property type="evidence" value="ECO:0007669"/>
    <property type="project" value="UniProtKB-SubCell"/>
</dbReference>
<protein>
    <recommendedName>
        <fullName evidence="6">AF4/FMR2 C-terminal homology domain-containing protein</fullName>
    </recommendedName>
</protein>
<dbReference type="InterPro" id="IPR007797">
    <property type="entry name" value="AF4/FMR2"/>
</dbReference>
<comment type="subcellular location">
    <subcellularLocation>
        <location evidence="1">Nucleus</location>
    </subcellularLocation>
</comment>
<feature type="region of interest" description="Disordered" evidence="5">
    <location>
        <begin position="107"/>
        <end position="366"/>
    </location>
</feature>
<feature type="compositionally biased region" description="Polar residues" evidence="5">
    <location>
        <begin position="562"/>
        <end position="599"/>
    </location>
</feature>
<evidence type="ECO:0000256" key="3">
    <source>
        <dbReference type="ARBA" id="ARBA00022553"/>
    </source>
</evidence>
<comment type="similarity">
    <text evidence="2">Belongs to the AF4 family.</text>
</comment>
<evidence type="ECO:0000259" key="6">
    <source>
        <dbReference type="Pfam" id="PF18876"/>
    </source>
</evidence>
<keyword evidence="4" id="KW-0539">Nucleus</keyword>
<evidence type="ECO:0000313" key="7">
    <source>
        <dbReference type="EMBL" id="KAL0973965.1"/>
    </source>
</evidence>
<feature type="compositionally biased region" description="Low complexity" evidence="5">
    <location>
        <begin position="956"/>
        <end position="970"/>
    </location>
</feature>
<organism evidence="7 8">
    <name type="scientific">Umbra pygmaea</name>
    <name type="common">Eastern mudminnow</name>
    <dbReference type="NCBI Taxonomy" id="75934"/>
    <lineage>
        <taxon>Eukaryota</taxon>
        <taxon>Metazoa</taxon>
        <taxon>Chordata</taxon>
        <taxon>Craniata</taxon>
        <taxon>Vertebrata</taxon>
        <taxon>Euteleostomi</taxon>
        <taxon>Actinopterygii</taxon>
        <taxon>Neopterygii</taxon>
        <taxon>Teleostei</taxon>
        <taxon>Protacanthopterygii</taxon>
        <taxon>Esociformes</taxon>
        <taxon>Umbridae</taxon>
        <taxon>Umbra</taxon>
    </lineage>
</organism>
<dbReference type="PANTHER" id="PTHR10528:SF18">
    <property type="entry name" value="AF4_FMR2 FAMILY MEMBER 2"/>
    <property type="match status" value="1"/>
</dbReference>
<feature type="region of interest" description="Disordered" evidence="5">
    <location>
        <begin position="1205"/>
        <end position="1240"/>
    </location>
</feature>
<feature type="compositionally biased region" description="Basic and acidic residues" evidence="5">
    <location>
        <begin position="454"/>
        <end position="463"/>
    </location>
</feature>
<feature type="compositionally biased region" description="Polar residues" evidence="5">
    <location>
        <begin position="469"/>
        <end position="483"/>
    </location>
</feature>
<feature type="region of interest" description="Disordered" evidence="5">
    <location>
        <begin position="927"/>
        <end position="993"/>
    </location>
</feature>
<feature type="domain" description="AF4/FMR2 C-terminal homology" evidence="6">
    <location>
        <begin position="1065"/>
        <end position="1327"/>
    </location>
</feature>
<feature type="compositionally biased region" description="Basic and acidic residues" evidence="5">
    <location>
        <begin position="264"/>
        <end position="277"/>
    </location>
</feature>
<keyword evidence="3" id="KW-0597">Phosphoprotein</keyword>
<evidence type="ECO:0000256" key="2">
    <source>
        <dbReference type="ARBA" id="ARBA00007354"/>
    </source>
</evidence>
<accession>A0ABD0WQJ1</accession>
<dbReference type="Pfam" id="PF18876">
    <property type="entry name" value="AFF4_CHD"/>
    <property type="match status" value="1"/>
</dbReference>
<feature type="compositionally biased region" description="Basic and acidic residues" evidence="5">
    <location>
        <begin position="941"/>
        <end position="955"/>
    </location>
</feature>
<dbReference type="EMBL" id="JAGEUA010000006">
    <property type="protein sequence ID" value="KAL0973965.1"/>
    <property type="molecule type" value="Genomic_DNA"/>
</dbReference>
<name>A0ABD0WQJ1_UMBPY</name>
<dbReference type="InterPro" id="IPR043640">
    <property type="entry name" value="AF4/FMR2_CHD"/>
</dbReference>
<feature type="compositionally biased region" description="Polar residues" evidence="5">
    <location>
        <begin position="1039"/>
        <end position="1062"/>
    </location>
</feature>
<evidence type="ECO:0000313" key="8">
    <source>
        <dbReference type="Proteomes" id="UP001557470"/>
    </source>
</evidence>